<reference evidence="2 3" key="1">
    <citation type="submission" date="2019-12" db="EMBL/GenBank/DDBJ databases">
        <authorList>
            <person name="Alioto T."/>
            <person name="Alioto T."/>
            <person name="Gomez Garrido J."/>
        </authorList>
    </citation>
    <scope>NUCLEOTIDE SEQUENCE [LARGE SCALE GENOMIC DNA]</scope>
</reference>
<evidence type="ECO:0000313" key="3">
    <source>
        <dbReference type="Proteomes" id="UP000594638"/>
    </source>
</evidence>
<protein>
    <submittedName>
        <fullName evidence="2">Uncharacterized protein</fullName>
    </submittedName>
</protein>
<comment type="caution">
    <text evidence="2">The sequence shown here is derived from an EMBL/GenBank/DDBJ whole genome shotgun (WGS) entry which is preliminary data.</text>
</comment>
<dbReference type="Gramene" id="OE9A045126T1">
    <property type="protein sequence ID" value="OE9A045126C1"/>
    <property type="gene ID" value="OE9A045126"/>
</dbReference>
<accession>A0A8S0PJY2</accession>
<gene>
    <name evidence="2" type="ORF">OLEA9_A045126</name>
</gene>
<name>A0A8S0PJY2_OLEEU</name>
<organism evidence="2 3">
    <name type="scientific">Olea europaea subsp. europaea</name>
    <dbReference type="NCBI Taxonomy" id="158383"/>
    <lineage>
        <taxon>Eukaryota</taxon>
        <taxon>Viridiplantae</taxon>
        <taxon>Streptophyta</taxon>
        <taxon>Embryophyta</taxon>
        <taxon>Tracheophyta</taxon>
        <taxon>Spermatophyta</taxon>
        <taxon>Magnoliopsida</taxon>
        <taxon>eudicotyledons</taxon>
        <taxon>Gunneridae</taxon>
        <taxon>Pentapetalae</taxon>
        <taxon>asterids</taxon>
        <taxon>lamiids</taxon>
        <taxon>Lamiales</taxon>
        <taxon>Oleaceae</taxon>
        <taxon>Oleeae</taxon>
        <taxon>Olea</taxon>
    </lineage>
</organism>
<evidence type="ECO:0000256" key="1">
    <source>
        <dbReference type="SAM" id="MobiDB-lite"/>
    </source>
</evidence>
<keyword evidence="3" id="KW-1185">Reference proteome</keyword>
<dbReference type="Proteomes" id="UP000594638">
    <property type="component" value="Unassembled WGS sequence"/>
</dbReference>
<sequence length="149" mass="16061">MAIVPCEPPTKIHEPSDESNLPTVARPATHSNELGDNKSEMSKGNGSKGDSIEEEIGQYQESGASERLTGQILEGRISPDLVENVKANDADDSSEFTPPPREMATRAEKGKQKVLRPPTLDSMSRPLTPGIGAYRVLGTPSLGPELFMF</sequence>
<dbReference type="EMBL" id="CACTIH010000071">
    <property type="protein sequence ID" value="CAA2949027.1"/>
    <property type="molecule type" value="Genomic_DNA"/>
</dbReference>
<dbReference type="AlphaFoldDB" id="A0A8S0PJY2"/>
<feature type="region of interest" description="Disordered" evidence="1">
    <location>
        <begin position="1"/>
        <end position="131"/>
    </location>
</feature>
<proteinExistence type="predicted"/>
<evidence type="ECO:0000313" key="2">
    <source>
        <dbReference type="EMBL" id="CAA2949027.1"/>
    </source>
</evidence>